<gene>
    <name evidence="1" type="ORF">AGR4C_Cc30015</name>
</gene>
<evidence type="ECO:0000313" key="1">
    <source>
        <dbReference type="EMBL" id="CUX25282.1"/>
    </source>
</evidence>
<protein>
    <submittedName>
        <fullName evidence="1">Uncharacterized protein</fullName>
    </submittedName>
</protein>
<dbReference type="Proteomes" id="UP000191897">
    <property type="component" value="Unassembled WGS sequence"/>
</dbReference>
<dbReference type="EMBL" id="FBWC01000012">
    <property type="protein sequence ID" value="CUX25282.1"/>
    <property type="molecule type" value="Genomic_DNA"/>
</dbReference>
<name>A0A1S7PRF6_AGRTU</name>
<evidence type="ECO:0000313" key="2">
    <source>
        <dbReference type="Proteomes" id="UP000191897"/>
    </source>
</evidence>
<reference evidence="1 2" key="1">
    <citation type="submission" date="2016-01" db="EMBL/GenBank/DDBJ databases">
        <authorList>
            <person name="Oliw E.H."/>
        </authorList>
    </citation>
    <scope>NUCLEOTIDE SEQUENCE [LARGE SCALE GENOMIC DNA]</scope>
    <source>
        <strain evidence="1 2">Kerr 14</strain>
    </source>
</reference>
<sequence>MMAPTFVPALGERRVECYLLAQ</sequence>
<organism evidence="1 2">
    <name type="scientific">Agrobacterium tumefaciens str. Kerr 14</name>
    <dbReference type="NCBI Taxonomy" id="1183424"/>
    <lineage>
        <taxon>Bacteria</taxon>
        <taxon>Pseudomonadati</taxon>
        <taxon>Pseudomonadota</taxon>
        <taxon>Alphaproteobacteria</taxon>
        <taxon>Hyphomicrobiales</taxon>
        <taxon>Rhizobiaceae</taxon>
        <taxon>Rhizobium/Agrobacterium group</taxon>
        <taxon>Agrobacterium</taxon>
        <taxon>Agrobacterium tumefaciens complex</taxon>
    </lineage>
</organism>
<proteinExistence type="predicted"/>
<dbReference type="AlphaFoldDB" id="A0A1S7PRF6"/>
<accession>A0A1S7PRF6</accession>